<accession>A0ABW1WR83</accession>
<gene>
    <name evidence="2" type="ORF">ACFQDP_15645</name>
</gene>
<name>A0ABW1WR83_9HYPH</name>
<dbReference type="RefSeq" id="WP_192284481.1">
    <property type="nucleotide sequence ID" value="NZ_JBHSTT010000050.1"/>
</dbReference>
<sequence length="225" mass="24816">MTDERPPMGVLHHLPPRKPLSGMEEFARDVGETIAAQFREQNKILRAERQEQDARVREQGERLQRQGEMIERLTRGVELLVTELHGLRTGKAEEAFARVAGSGASPDLPTVSAEAAVIYTCTAASIGRHLGFRASEIGVLLGAKGLRWAGDGAYQELGRDVGPKHTKFWHREVPERLRRILDENNPARHGITDKSALAVFRKWAARRPGPDLLDGIGPAPGNETA</sequence>
<proteinExistence type="predicted"/>
<dbReference type="EMBL" id="JBHSTT010000050">
    <property type="protein sequence ID" value="MFC6390756.1"/>
    <property type="molecule type" value="Genomic_DNA"/>
</dbReference>
<evidence type="ECO:0000313" key="3">
    <source>
        <dbReference type="Proteomes" id="UP001596237"/>
    </source>
</evidence>
<organism evidence="2 3">
    <name type="scientific">Methylorubrum zatmanii</name>
    <dbReference type="NCBI Taxonomy" id="29429"/>
    <lineage>
        <taxon>Bacteria</taxon>
        <taxon>Pseudomonadati</taxon>
        <taxon>Pseudomonadota</taxon>
        <taxon>Alphaproteobacteria</taxon>
        <taxon>Hyphomicrobiales</taxon>
        <taxon>Methylobacteriaceae</taxon>
        <taxon>Methylorubrum</taxon>
    </lineage>
</organism>
<dbReference type="Proteomes" id="UP001596237">
    <property type="component" value="Unassembled WGS sequence"/>
</dbReference>
<evidence type="ECO:0000313" key="2">
    <source>
        <dbReference type="EMBL" id="MFC6390756.1"/>
    </source>
</evidence>
<protein>
    <submittedName>
        <fullName evidence="2">Uncharacterized protein</fullName>
    </submittedName>
</protein>
<keyword evidence="3" id="KW-1185">Reference proteome</keyword>
<evidence type="ECO:0000256" key="1">
    <source>
        <dbReference type="SAM" id="MobiDB-lite"/>
    </source>
</evidence>
<comment type="caution">
    <text evidence="2">The sequence shown here is derived from an EMBL/GenBank/DDBJ whole genome shotgun (WGS) entry which is preliminary data.</text>
</comment>
<feature type="region of interest" description="Disordered" evidence="1">
    <location>
        <begin position="1"/>
        <end position="21"/>
    </location>
</feature>
<reference evidence="3" key="1">
    <citation type="journal article" date="2019" name="Int. J. Syst. Evol. Microbiol.">
        <title>The Global Catalogue of Microorganisms (GCM) 10K type strain sequencing project: providing services to taxonomists for standard genome sequencing and annotation.</title>
        <authorList>
            <consortium name="The Broad Institute Genomics Platform"/>
            <consortium name="The Broad Institute Genome Sequencing Center for Infectious Disease"/>
            <person name="Wu L."/>
            <person name="Ma J."/>
        </authorList>
    </citation>
    <scope>NUCLEOTIDE SEQUENCE [LARGE SCALE GENOMIC DNA]</scope>
    <source>
        <strain evidence="3">CCUG 36916</strain>
    </source>
</reference>